<reference evidence="8 9" key="1">
    <citation type="journal article" date="2011" name="Science">
        <title>The Selaginella genome identifies genetic changes associated with the evolution of vascular plants.</title>
        <authorList>
            <person name="Banks J.A."/>
            <person name="Nishiyama T."/>
            <person name="Hasebe M."/>
            <person name="Bowman J.L."/>
            <person name="Gribskov M."/>
            <person name="dePamphilis C."/>
            <person name="Albert V.A."/>
            <person name="Aono N."/>
            <person name="Aoyama T."/>
            <person name="Ambrose B.A."/>
            <person name="Ashton N.W."/>
            <person name="Axtell M.J."/>
            <person name="Barker E."/>
            <person name="Barker M.S."/>
            <person name="Bennetzen J.L."/>
            <person name="Bonawitz N.D."/>
            <person name="Chapple C."/>
            <person name="Cheng C."/>
            <person name="Correa L.G."/>
            <person name="Dacre M."/>
            <person name="DeBarry J."/>
            <person name="Dreyer I."/>
            <person name="Elias M."/>
            <person name="Engstrom E.M."/>
            <person name="Estelle M."/>
            <person name="Feng L."/>
            <person name="Finet C."/>
            <person name="Floyd S.K."/>
            <person name="Frommer W.B."/>
            <person name="Fujita T."/>
            <person name="Gramzow L."/>
            <person name="Gutensohn M."/>
            <person name="Harholt J."/>
            <person name="Hattori M."/>
            <person name="Heyl A."/>
            <person name="Hirai T."/>
            <person name="Hiwatashi Y."/>
            <person name="Ishikawa M."/>
            <person name="Iwata M."/>
            <person name="Karol K.G."/>
            <person name="Koehler B."/>
            <person name="Kolukisaoglu U."/>
            <person name="Kubo M."/>
            <person name="Kurata T."/>
            <person name="Lalonde S."/>
            <person name="Li K."/>
            <person name="Li Y."/>
            <person name="Litt A."/>
            <person name="Lyons E."/>
            <person name="Manning G."/>
            <person name="Maruyama T."/>
            <person name="Michael T.P."/>
            <person name="Mikami K."/>
            <person name="Miyazaki S."/>
            <person name="Morinaga S."/>
            <person name="Murata T."/>
            <person name="Mueller-Roeber B."/>
            <person name="Nelson D.R."/>
            <person name="Obara M."/>
            <person name="Oguri Y."/>
            <person name="Olmstead R.G."/>
            <person name="Onodera N."/>
            <person name="Petersen B.L."/>
            <person name="Pils B."/>
            <person name="Prigge M."/>
            <person name="Rensing S.A."/>
            <person name="Riano-Pachon D.M."/>
            <person name="Roberts A.W."/>
            <person name="Sato Y."/>
            <person name="Scheller H.V."/>
            <person name="Schulz B."/>
            <person name="Schulz C."/>
            <person name="Shakirov E.V."/>
            <person name="Shibagaki N."/>
            <person name="Shinohara N."/>
            <person name="Shippen D.E."/>
            <person name="Soerensen I."/>
            <person name="Sotooka R."/>
            <person name="Sugimoto N."/>
            <person name="Sugita M."/>
            <person name="Sumikawa N."/>
            <person name="Tanurdzic M."/>
            <person name="Theissen G."/>
            <person name="Ulvskov P."/>
            <person name="Wakazuki S."/>
            <person name="Weng J.K."/>
            <person name="Willats W.W."/>
            <person name="Wipf D."/>
            <person name="Wolf P.G."/>
            <person name="Yang L."/>
            <person name="Zimmer A.D."/>
            <person name="Zhu Q."/>
            <person name="Mitros T."/>
            <person name="Hellsten U."/>
            <person name="Loque D."/>
            <person name="Otillar R."/>
            <person name="Salamov A."/>
            <person name="Schmutz J."/>
            <person name="Shapiro H."/>
            <person name="Lindquist E."/>
            <person name="Lucas S."/>
            <person name="Rokhsar D."/>
            <person name="Grigoriev I.V."/>
        </authorList>
    </citation>
    <scope>NUCLEOTIDE SEQUENCE [LARGE SCALE GENOMIC DNA]</scope>
</reference>
<sequence>MKKRKGEFVDEGEKKQIQGESSQNDLEPRSMTVELMNHQKQALAWMLEQESSGRKGGILADDQGLGKTLSAIALILEASPRSMAQDHASQKIVRGGTLIVCPVSVIRQWESEIATKVAASAPLSTFVYHDKRKVTPEMLALYDVVITTYGVLAKEKCNKVNKVFNRRRAAWIVERQYLSGPLGNVEWHRVVLDEAQSIRNAYTQVSRSCMHLSATYRWALSGTPFQNNIKDLYGFFCFLRVHPYCHNRKAFDEQYEVYEKRGYSLQLKAVLESIVLRRNKNSIRELYEDLMEKYEARISEYSSKGTLQMNKFNMLSMLLRLRQMCNHPALLDSDHLFQVEDDDLIVDEDGSEDGSGHQQMREALSKLQLEAQERQEEFDRKVQEIGQSAKLKAAMMVLDMTPHGEKSLIFSQWTSMLDLIEPQLEEAGIQFSRIDGSMSTRKRVAAIKRFSEDPEVAVMLISLRAGGCGLNLVAATRVLLMDMWWNPTTEDQAIDRTHRIGQTRPVHVTRFVVKETVEERILQIQEEKKKLVEFAFGEKSCKDHSLSIDELTSIFVLQNLKS</sequence>
<feature type="domain" description="Helicase ATP-binding" evidence="6">
    <location>
        <begin position="48"/>
        <end position="242"/>
    </location>
</feature>
<evidence type="ECO:0000256" key="4">
    <source>
        <dbReference type="SAM" id="Coils"/>
    </source>
</evidence>
<dbReference type="Pfam" id="PF00271">
    <property type="entry name" value="Helicase_C"/>
    <property type="match status" value="1"/>
</dbReference>
<feature type="compositionally biased region" description="Basic and acidic residues" evidence="5">
    <location>
        <begin position="1"/>
        <end position="17"/>
    </location>
</feature>
<dbReference type="SMART" id="SM00487">
    <property type="entry name" value="DEXDc"/>
    <property type="match status" value="1"/>
</dbReference>
<keyword evidence="1" id="KW-0547">Nucleotide-binding</keyword>
<dbReference type="PANTHER" id="PTHR45626">
    <property type="entry name" value="TRANSCRIPTION TERMINATION FACTOR 2-RELATED"/>
    <property type="match status" value="1"/>
</dbReference>
<dbReference type="GO" id="GO:0006281">
    <property type="term" value="P:DNA repair"/>
    <property type="evidence" value="ECO:0000318"/>
    <property type="project" value="GO_Central"/>
</dbReference>
<keyword evidence="4" id="KW-0175">Coiled coil</keyword>
<evidence type="ECO:0000313" key="8">
    <source>
        <dbReference type="EMBL" id="EFJ10568.1"/>
    </source>
</evidence>
<dbReference type="AlphaFoldDB" id="D8SYQ6"/>
<dbReference type="Gene3D" id="3.40.50.10810">
    <property type="entry name" value="Tandem AAA-ATPase domain"/>
    <property type="match status" value="1"/>
</dbReference>
<dbReference type="PANTHER" id="PTHR45626:SF16">
    <property type="entry name" value="ATP-DEPENDENT HELICASE ULS1"/>
    <property type="match status" value="1"/>
</dbReference>
<dbReference type="CDD" id="cd18008">
    <property type="entry name" value="DEXDc_SHPRH-like"/>
    <property type="match status" value="1"/>
</dbReference>
<evidence type="ECO:0000256" key="3">
    <source>
        <dbReference type="ARBA" id="ARBA00022840"/>
    </source>
</evidence>
<evidence type="ECO:0008006" key="10">
    <source>
        <dbReference type="Google" id="ProtNLM"/>
    </source>
</evidence>
<keyword evidence="2" id="KW-0378">Hydrolase</keyword>
<dbReference type="InParanoid" id="D8SYQ6"/>
<feature type="region of interest" description="Disordered" evidence="5">
    <location>
        <begin position="1"/>
        <end position="27"/>
    </location>
</feature>
<dbReference type="InterPro" id="IPR000330">
    <property type="entry name" value="SNF2_N"/>
</dbReference>
<dbReference type="STRING" id="88036.D8SYQ6"/>
<dbReference type="InterPro" id="IPR050628">
    <property type="entry name" value="SNF2_RAD54_helicase_TF"/>
</dbReference>
<dbReference type="OMA" id="NEVPQNP"/>
<feature type="coiled-coil region" evidence="4">
    <location>
        <begin position="357"/>
        <end position="384"/>
    </location>
</feature>
<organism evidence="9">
    <name type="scientific">Selaginella moellendorffii</name>
    <name type="common">Spikemoss</name>
    <dbReference type="NCBI Taxonomy" id="88036"/>
    <lineage>
        <taxon>Eukaryota</taxon>
        <taxon>Viridiplantae</taxon>
        <taxon>Streptophyta</taxon>
        <taxon>Embryophyta</taxon>
        <taxon>Tracheophyta</taxon>
        <taxon>Lycopodiopsida</taxon>
        <taxon>Selaginellales</taxon>
        <taxon>Selaginellaceae</taxon>
        <taxon>Selaginella</taxon>
    </lineage>
</organism>
<evidence type="ECO:0000256" key="5">
    <source>
        <dbReference type="SAM" id="MobiDB-lite"/>
    </source>
</evidence>
<dbReference type="GO" id="GO:0005524">
    <property type="term" value="F:ATP binding"/>
    <property type="evidence" value="ECO:0007669"/>
    <property type="project" value="UniProtKB-KW"/>
</dbReference>
<dbReference type="SUPFAM" id="SSF52540">
    <property type="entry name" value="P-loop containing nucleoside triphosphate hydrolases"/>
    <property type="match status" value="2"/>
</dbReference>
<dbReference type="GO" id="GO:0005634">
    <property type="term" value="C:nucleus"/>
    <property type="evidence" value="ECO:0000318"/>
    <property type="project" value="GO_Central"/>
</dbReference>
<name>D8SYQ6_SELML</name>
<keyword evidence="3" id="KW-0067">ATP-binding</keyword>
<evidence type="ECO:0000259" key="6">
    <source>
        <dbReference type="PROSITE" id="PS51192"/>
    </source>
</evidence>
<dbReference type="EMBL" id="GL377653">
    <property type="protein sequence ID" value="EFJ10568.1"/>
    <property type="molecule type" value="Genomic_DNA"/>
</dbReference>
<dbReference type="CDD" id="cd18793">
    <property type="entry name" value="SF2_C_SNF"/>
    <property type="match status" value="1"/>
</dbReference>
<dbReference type="Gramene" id="EFJ10568">
    <property type="protein sequence ID" value="EFJ10568"/>
    <property type="gene ID" value="SELMODRAFT_128101"/>
</dbReference>
<dbReference type="InterPro" id="IPR027417">
    <property type="entry name" value="P-loop_NTPase"/>
</dbReference>
<keyword evidence="9" id="KW-1185">Reference proteome</keyword>
<dbReference type="Proteomes" id="UP000001514">
    <property type="component" value="Unassembled WGS sequence"/>
</dbReference>
<evidence type="ECO:0000259" key="7">
    <source>
        <dbReference type="PROSITE" id="PS51194"/>
    </source>
</evidence>
<evidence type="ECO:0000313" key="9">
    <source>
        <dbReference type="Proteomes" id="UP000001514"/>
    </source>
</evidence>
<dbReference type="GO" id="GO:0008094">
    <property type="term" value="F:ATP-dependent activity, acting on DNA"/>
    <property type="evidence" value="ECO:0000318"/>
    <property type="project" value="GO_Central"/>
</dbReference>
<dbReference type="PROSITE" id="PS51192">
    <property type="entry name" value="HELICASE_ATP_BIND_1"/>
    <property type="match status" value="1"/>
</dbReference>
<accession>D8SYQ6</accession>
<evidence type="ECO:0000256" key="2">
    <source>
        <dbReference type="ARBA" id="ARBA00022801"/>
    </source>
</evidence>
<evidence type="ECO:0000256" key="1">
    <source>
        <dbReference type="ARBA" id="ARBA00022741"/>
    </source>
</evidence>
<dbReference type="InterPro" id="IPR014001">
    <property type="entry name" value="Helicase_ATP-bd"/>
</dbReference>
<feature type="domain" description="Helicase C-terminal" evidence="7">
    <location>
        <begin position="390"/>
        <end position="540"/>
    </location>
</feature>
<gene>
    <name evidence="8" type="ORF">SELMODRAFT_128101</name>
</gene>
<dbReference type="HOGENOM" id="CLU_000315_2_8_1"/>
<proteinExistence type="predicted"/>
<dbReference type="PROSITE" id="PS51194">
    <property type="entry name" value="HELICASE_CTER"/>
    <property type="match status" value="1"/>
</dbReference>
<dbReference type="InterPro" id="IPR038718">
    <property type="entry name" value="SNF2-like_sf"/>
</dbReference>
<dbReference type="KEGG" id="smo:SELMODRAFT_128101"/>
<dbReference type="eggNOG" id="KOG1001">
    <property type="taxonomic scope" value="Eukaryota"/>
</dbReference>
<dbReference type="InterPro" id="IPR001650">
    <property type="entry name" value="Helicase_C-like"/>
</dbReference>
<dbReference type="InterPro" id="IPR049730">
    <property type="entry name" value="SNF2/RAD54-like_C"/>
</dbReference>
<dbReference type="GO" id="GO:0016787">
    <property type="term" value="F:hydrolase activity"/>
    <property type="evidence" value="ECO:0007669"/>
    <property type="project" value="UniProtKB-KW"/>
</dbReference>
<dbReference type="SMART" id="SM00490">
    <property type="entry name" value="HELICc"/>
    <property type="match status" value="1"/>
</dbReference>
<dbReference type="Pfam" id="PF00176">
    <property type="entry name" value="SNF2-rel_dom"/>
    <property type="match status" value="1"/>
</dbReference>
<dbReference type="Gene3D" id="3.40.50.300">
    <property type="entry name" value="P-loop containing nucleotide triphosphate hydrolases"/>
    <property type="match status" value="1"/>
</dbReference>
<protein>
    <recommendedName>
        <fullName evidence="10">SNF2 family DNA-dependent ATPase</fullName>
    </recommendedName>
</protein>